<dbReference type="Proteomes" id="UP001055879">
    <property type="component" value="Linkage Group LG03"/>
</dbReference>
<gene>
    <name evidence="1" type="ORF">L6452_09751</name>
</gene>
<reference evidence="2" key="1">
    <citation type="journal article" date="2022" name="Mol. Ecol. Resour.">
        <title>The genomes of chicory, endive, great burdock and yacon provide insights into Asteraceae palaeo-polyploidization history and plant inulin production.</title>
        <authorList>
            <person name="Fan W."/>
            <person name="Wang S."/>
            <person name="Wang H."/>
            <person name="Wang A."/>
            <person name="Jiang F."/>
            <person name="Liu H."/>
            <person name="Zhao H."/>
            <person name="Xu D."/>
            <person name="Zhang Y."/>
        </authorList>
    </citation>
    <scope>NUCLEOTIDE SEQUENCE [LARGE SCALE GENOMIC DNA]</scope>
    <source>
        <strain evidence="2">cv. Niubang</strain>
    </source>
</reference>
<dbReference type="EMBL" id="CM042049">
    <property type="protein sequence ID" value="KAI3747297.1"/>
    <property type="molecule type" value="Genomic_DNA"/>
</dbReference>
<accession>A0ACB9DLX1</accession>
<evidence type="ECO:0000313" key="2">
    <source>
        <dbReference type="Proteomes" id="UP001055879"/>
    </source>
</evidence>
<reference evidence="1 2" key="2">
    <citation type="journal article" date="2022" name="Mol. Ecol. Resour.">
        <title>The genomes of chicory, endive, great burdock and yacon provide insights into Asteraceae paleo-polyploidization history and plant inulin production.</title>
        <authorList>
            <person name="Fan W."/>
            <person name="Wang S."/>
            <person name="Wang H."/>
            <person name="Wang A."/>
            <person name="Jiang F."/>
            <person name="Liu H."/>
            <person name="Zhao H."/>
            <person name="Xu D."/>
            <person name="Zhang Y."/>
        </authorList>
    </citation>
    <scope>NUCLEOTIDE SEQUENCE [LARGE SCALE GENOMIC DNA]</scope>
    <source>
        <strain evidence="2">cv. Niubang</strain>
    </source>
</reference>
<sequence length="117" mass="12792">MAPKHLLATFAKVCAEIPASASDGILNIEEEIAYLGVAGPKVEIGRPLCLKMELRAREQTTGDDHEDQQSLREGLGCLVGENRGRGRRRRWMRGIWLEKMYRDGGLVGDGGLGSVSV</sequence>
<evidence type="ECO:0000313" key="1">
    <source>
        <dbReference type="EMBL" id="KAI3747297.1"/>
    </source>
</evidence>
<name>A0ACB9DLX1_ARCLA</name>
<protein>
    <submittedName>
        <fullName evidence="1">Uncharacterized protein</fullName>
    </submittedName>
</protein>
<keyword evidence="2" id="KW-1185">Reference proteome</keyword>
<proteinExistence type="predicted"/>
<organism evidence="1 2">
    <name type="scientific">Arctium lappa</name>
    <name type="common">Greater burdock</name>
    <name type="synonym">Lappa major</name>
    <dbReference type="NCBI Taxonomy" id="4217"/>
    <lineage>
        <taxon>Eukaryota</taxon>
        <taxon>Viridiplantae</taxon>
        <taxon>Streptophyta</taxon>
        <taxon>Embryophyta</taxon>
        <taxon>Tracheophyta</taxon>
        <taxon>Spermatophyta</taxon>
        <taxon>Magnoliopsida</taxon>
        <taxon>eudicotyledons</taxon>
        <taxon>Gunneridae</taxon>
        <taxon>Pentapetalae</taxon>
        <taxon>asterids</taxon>
        <taxon>campanulids</taxon>
        <taxon>Asterales</taxon>
        <taxon>Asteraceae</taxon>
        <taxon>Carduoideae</taxon>
        <taxon>Cardueae</taxon>
        <taxon>Arctiinae</taxon>
        <taxon>Arctium</taxon>
    </lineage>
</organism>
<comment type="caution">
    <text evidence="1">The sequence shown here is derived from an EMBL/GenBank/DDBJ whole genome shotgun (WGS) entry which is preliminary data.</text>
</comment>